<protein>
    <submittedName>
        <fullName evidence="1">Uncharacterized protein</fullName>
    </submittedName>
</protein>
<name>A0A7G8LRJ5_9VIRU</name>
<dbReference type="EMBL" id="MT845239">
    <property type="protein sequence ID" value="QNJ59867.1"/>
    <property type="molecule type" value="Genomic_DNA"/>
</dbReference>
<proteinExistence type="predicted"/>
<organism evidence="1">
    <name type="scientific">Bacteriophage sp</name>
    <dbReference type="NCBI Taxonomy" id="38018"/>
    <lineage>
        <taxon>Viruses</taxon>
    </lineage>
</organism>
<sequence length="91" mass="10185">MIITYRGEQFEGYIKPKRTPKHPRKSHAVLAKEGETVKLIRFGQQGVSGSPARQKANQAADATRASFKARHAQNIAKGKMSAAYWADKVMW</sequence>
<reference evidence="1" key="1">
    <citation type="submission" date="2020-07" db="EMBL/GenBank/DDBJ databases">
        <title>DNA virome of the Small Aral Sea.</title>
        <authorList>
            <person name="Alexyuk M.S."/>
            <person name="Bogoyavlenskiy A.P."/>
            <person name="Alexyuk P.G."/>
            <person name="Berezin V.E."/>
        </authorList>
    </citation>
    <scope>NUCLEOTIDE SEQUENCE</scope>
</reference>
<evidence type="ECO:0000313" key="1">
    <source>
        <dbReference type="EMBL" id="QNJ59867.1"/>
    </source>
</evidence>
<accession>A0A7G8LRJ5</accession>